<evidence type="ECO:0000256" key="7">
    <source>
        <dbReference type="ARBA" id="ARBA00022801"/>
    </source>
</evidence>
<dbReference type="Pfam" id="PF02581">
    <property type="entry name" value="TMP-TENI"/>
    <property type="match status" value="1"/>
</dbReference>
<accession>A0A1V8M132</accession>
<feature type="binding site" evidence="17">
    <location>
        <position position="119"/>
    </location>
    <ligand>
        <name>8-oxo-dGTP</name>
        <dbReference type="ChEBI" id="CHEBI:77896"/>
    </ligand>
</feature>
<feature type="binding site" evidence="17">
    <location>
        <position position="23"/>
    </location>
    <ligand>
        <name>8-oxo-dGTP</name>
        <dbReference type="ChEBI" id="CHEBI:77896"/>
    </ligand>
</feature>
<feature type="domain" description="Nudix hydrolase" evidence="19">
    <location>
        <begin position="1"/>
        <end position="129"/>
    </location>
</feature>
<keyword evidence="9" id="KW-0234">DNA repair</keyword>
<dbReference type="InterPro" id="IPR015797">
    <property type="entry name" value="NUDIX_hydrolase-like_dom_sf"/>
</dbReference>
<feature type="binding site" evidence="18">
    <location>
        <position position="57"/>
    </location>
    <ligand>
        <name>Mg(2+)</name>
        <dbReference type="ChEBI" id="CHEBI:18420"/>
    </ligand>
</feature>
<dbReference type="InterPro" id="IPR022998">
    <property type="entry name" value="ThiamineP_synth_TenI"/>
</dbReference>
<evidence type="ECO:0000256" key="8">
    <source>
        <dbReference type="ARBA" id="ARBA00022842"/>
    </source>
</evidence>
<dbReference type="InterPro" id="IPR047127">
    <property type="entry name" value="MutT-like"/>
</dbReference>
<dbReference type="GO" id="GO:0046872">
    <property type="term" value="F:metal ion binding"/>
    <property type="evidence" value="ECO:0007669"/>
    <property type="project" value="UniProtKB-KW"/>
</dbReference>
<protein>
    <recommendedName>
        <fullName evidence="13">8-oxo-dGTP diphosphatase</fullName>
        <ecNumber evidence="12">3.6.1.55</ecNumber>
    </recommendedName>
    <alternativeName>
        <fullName evidence="16">7,8-dihydro-8-oxoguanine-triphosphatase</fullName>
    </alternativeName>
    <alternativeName>
        <fullName evidence="15">Mutator protein MutT</fullName>
    </alternativeName>
    <alternativeName>
        <fullName evidence="14">dGTP pyrophosphohydrolase</fullName>
    </alternativeName>
</protein>
<comment type="caution">
    <text evidence="20">The sequence shown here is derived from an EMBL/GenBank/DDBJ whole genome shotgun (WGS) entry which is preliminary data.</text>
</comment>
<evidence type="ECO:0000256" key="1">
    <source>
        <dbReference type="ARBA" id="ARBA00001946"/>
    </source>
</evidence>
<keyword evidence="6" id="KW-0227">DNA damage</keyword>
<evidence type="ECO:0000256" key="13">
    <source>
        <dbReference type="ARBA" id="ARBA00040794"/>
    </source>
</evidence>
<reference evidence="20 21" key="1">
    <citation type="submission" date="2015-12" db="EMBL/GenBank/DDBJ databases">
        <authorList>
            <person name="Shamseldin A."/>
            <person name="Moawad H."/>
            <person name="Abd El-Rahim W.M."/>
            <person name="Sadowsky M.J."/>
        </authorList>
    </citation>
    <scope>NUCLEOTIDE SEQUENCE [LARGE SCALE GENOMIC DNA]</scope>
    <source>
        <strain evidence="20 21">WF1</strain>
    </source>
</reference>
<dbReference type="SUPFAM" id="SSF55811">
    <property type="entry name" value="Nudix"/>
    <property type="match status" value="1"/>
</dbReference>
<dbReference type="Gene3D" id="3.20.20.70">
    <property type="entry name" value="Aldolase class I"/>
    <property type="match status" value="1"/>
</dbReference>
<dbReference type="InterPro" id="IPR020476">
    <property type="entry name" value="Nudix_hydrolase"/>
</dbReference>
<dbReference type="InterPro" id="IPR000086">
    <property type="entry name" value="NUDIX_hydrolase_dom"/>
</dbReference>
<dbReference type="InterPro" id="IPR029119">
    <property type="entry name" value="MutY_C"/>
</dbReference>
<sequence length="308" mass="34438">MAKIDVAIGVVRDRAGRVLISKRKSDTHQGGLWEFPGGKIEQSENDEQALNRELFEELNIRVINSSPLIKINFSYPDLIVQLHVREVYGFDGEVFGREGQRFKWVALHELSDYEFPAANKPILTAIKLEQHYAIIGGNNTREILLELDNVWKQGVGLIQIRAKELCAADAEEALEVVRGKCKELNMTYLINSQMPVKRYLDEGVHLTSADLKLLNQRPQSSGYVAASCHNLQELYKAEQMALDFAVLSPVMPTSSHPEAKALGWQQFKEWVTKVNIPVFALGGISRQDFKKALACGAQGVSGISLYKG</sequence>
<evidence type="ECO:0000256" key="16">
    <source>
        <dbReference type="ARBA" id="ARBA00042798"/>
    </source>
</evidence>
<dbReference type="OrthoDB" id="9810648at2"/>
<dbReference type="GO" id="GO:0006281">
    <property type="term" value="P:DNA repair"/>
    <property type="evidence" value="ECO:0007669"/>
    <property type="project" value="UniProtKB-KW"/>
</dbReference>
<dbReference type="Pfam" id="PF14815">
    <property type="entry name" value="NUDIX_4"/>
    <property type="match status" value="1"/>
</dbReference>
<dbReference type="GO" id="GO:0009228">
    <property type="term" value="P:thiamine biosynthetic process"/>
    <property type="evidence" value="ECO:0007669"/>
    <property type="project" value="UniProtKB-KW"/>
</dbReference>
<dbReference type="Gene3D" id="3.90.79.10">
    <property type="entry name" value="Nucleoside Triphosphate Pyrophosphohydrolase"/>
    <property type="match status" value="1"/>
</dbReference>
<comment type="cofactor">
    <cofactor evidence="1 18">
        <name>Mg(2+)</name>
        <dbReference type="ChEBI" id="CHEBI:18420"/>
    </cofactor>
</comment>
<evidence type="ECO:0000256" key="5">
    <source>
        <dbReference type="ARBA" id="ARBA00022723"/>
    </source>
</evidence>
<dbReference type="NCBIfam" id="NF006530">
    <property type="entry name" value="PRK08999.1"/>
    <property type="match status" value="1"/>
</dbReference>
<dbReference type="PRINTS" id="PR00502">
    <property type="entry name" value="NUDIXFAMILY"/>
</dbReference>
<comment type="similarity">
    <text evidence="2">Belongs to the Nudix hydrolase family.</text>
</comment>
<dbReference type="PANTHER" id="PTHR47707:SF1">
    <property type="entry name" value="NUDIX HYDROLASE FAMILY PROTEIN"/>
    <property type="match status" value="1"/>
</dbReference>
<keyword evidence="4" id="KW-0235">DNA replication</keyword>
<comment type="catalytic activity">
    <reaction evidence="11">
        <text>8-oxo-GTP + H2O = 8-oxo-GMP + diphosphate + H(+)</text>
        <dbReference type="Rhea" id="RHEA:67616"/>
        <dbReference type="ChEBI" id="CHEBI:15377"/>
        <dbReference type="ChEBI" id="CHEBI:15378"/>
        <dbReference type="ChEBI" id="CHEBI:33019"/>
        <dbReference type="ChEBI" id="CHEBI:143553"/>
        <dbReference type="ChEBI" id="CHEBI:145694"/>
    </reaction>
</comment>
<dbReference type="PANTHER" id="PTHR47707">
    <property type="entry name" value="8-OXO-DGTP DIPHOSPHATASE"/>
    <property type="match status" value="1"/>
</dbReference>
<proteinExistence type="inferred from homology"/>
<feature type="binding site" evidence="17">
    <location>
        <position position="28"/>
    </location>
    <ligand>
        <name>8-oxo-dGTP</name>
        <dbReference type="ChEBI" id="CHEBI:77896"/>
    </ligand>
</feature>
<evidence type="ECO:0000256" key="6">
    <source>
        <dbReference type="ARBA" id="ARBA00022763"/>
    </source>
</evidence>
<dbReference type="PROSITE" id="PS51462">
    <property type="entry name" value="NUDIX"/>
    <property type="match status" value="1"/>
</dbReference>
<keyword evidence="21" id="KW-1185">Reference proteome</keyword>
<dbReference type="InterPro" id="IPR020084">
    <property type="entry name" value="NUDIX_hydrolase_CS"/>
</dbReference>
<dbReference type="SUPFAM" id="SSF51391">
    <property type="entry name" value="Thiamin phosphate synthase"/>
    <property type="match status" value="1"/>
</dbReference>
<evidence type="ECO:0000256" key="11">
    <source>
        <dbReference type="ARBA" id="ARBA00036904"/>
    </source>
</evidence>
<dbReference type="GO" id="GO:0006260">
    <property type="term" value="P:DNA replication"/>
    <property type="evidence" value="ECO:0007669"/>
    <property type="project" value="UniProtKB-KW"/>
</dbReference>
<evidence type="ECO:0000256" key="2">
    <source>
        <dbReference type="ARBA" id="ARBA00005582"/>
    </source>
</evidence>
<organism evidence="20 21">
    <name type="scientific">Methyloprofundus sedimenti</name>
    <dbReference type="NCBI Taxonomy" id="1420851"/>
    <lineage>
        <taxon>Bacteria</taxon>
        <taxon>Pseudomonadati</taxon>
        <taxon>Pseudomonadota</taxon>
        <taxon>Gammaproteobacteria</taxon>
        <taxon>Methylococcales</taxon>
        <taxon>Methylococcaceae</taxon>
        <taxon>Methyloprofundus</taxon>
    </lineage>
</organism>
<evidence type="ECO:0000256" key="10">
    <source>
        <dbReference type="ARBA" id="ARBA00035861"/>
    </source>
</evidence>
<keyword evidence="7" id="KW-0378">Hydrolase</keyword>
<name>A0A1V8M132_9GAMM</name>
<evidence type="ECO:0000256" key="14">
    <source>
        <dbReference type="ARBA" id="ARBA00041592"/>
    </source>
</evidence>
<keyword evidence="5 18" id="KW-0479">Metal-binding</keyword>
<dbReference type="Proteomes" id="UP000191980">
    <property type="component" value="Unassembled WGS sequence"/>
</dbReference>
<dbReference type="CDD" id="cd00564">
    <property type="entry name" value="TMP_TenI"/>
    <property type="match status" value="1"/>
</dbReference>
<feature type="binding site" evidence="18">
    <location>
        <position position="37"/>
    </location>
    <ligand>
        <name>Mg(2+)</name>
        <dbReference type="ChEBI" id="CHEBI:18420"/>
    </ligand>
</feature>
<evidence type="ECO:0000256" key="4">
    <source>
        <dbReference type="ARBA" id="ARBA00022705"/>
    </source>
</evidence>
<dbReference type="NCBIfam" id="TIGR00586">
    <property type="entry name" value="mutt"/>
    <property type="match status" value="1"/>
</dbReference>
<dbReference type="InterPro" id="IPR036206">
    <property type="entry name" value="ThiamineP_synth_sf"/>
</dbReference>
<gene>
    <name evidence="20" type="ORF">AU255_19010</name>
</gene>
<dbReference type="InterPro" id="IPR013785">
    <property type="entry name" value="Aldolase_TIM"/>
</dbReference>
<dbReference type="STRING" id="1420851.AU255_19010"/>
<evidence type="ECO:0000256" key="9">
    <source>
        <dbReference type="ARBA" id="ARBA00023204"/>
    </source>
</evidence>
<dbReference type="EC" id="3.6.1.55" evidence="12"/>
<evidence type="ECO:0000256" key="15">
    <source>
        <dbReference type="ARBA" id="ARBA00041979"/>
    </source>
</evidence>
<dbReference type="GO" id="GO:0044716">
    <property type="term" value="F:8-oxo-GDP phosphatase activity"/>
    <property type="evidence" value="ECO:0007669"/>
    <property type="project" value="TreeGrafter"/>
</dbReference>
<feature type="binding site" evidence="17">
    <location>
        <begin position="34"/>
        <end position="37"/>
    </location>
    <ligand>
        <name>8-oxo-dGTP</name>
        <dbReference type="ChEBI" id="CHEBI:77896"/>
    </ligand>
</feature>
<dbReference type="FunFam" id="3.90.79.10:FF:000014">
    <property type="entry name" value="8-oxo-dGTP diphosphatase MutT"/>
    <property type="match status" value="1"/>
</dbReference>
<dbReference type="EMBL" id="LPUF01000005">
    <property type="protein sequence ID" value="OQK15249.1"/>
    <property type="molecule type" value="Genomic_DNA"/>
</dbReference>
<dbReference type="GO" id="GO:0035539">
    <property type="term" value="F:8-oxo-7,8-dihydrodeoxyguanosine triphosphate pyrophosphatase activity"/>
    <property type="evidence" value="ECO:0007669"/>
    <property type="project" value="UniProtKB-EC"/>
</dbReference>
<comment type="catalytic activity">
    <reaction evidence="10">
        <text>8-oxo-dGTP + H2O = 8-oxo-dGMP + diphosphate + H(+)</text>
        <dbReference type="Rhea" id="RHEA:31575"/>
        <dbReference type="ChEBI" id="CHEBI:15377"/>
        <dbReference type="ChEBI" id="CHEBI:15378"/>
        <dbReference type="ChEBI" id="CHEBI:33019"/>
        <dbReference type="ChEBI" id="CHEBI:63224"/>
        <dbReference type="ChEBI" id="CHEBI:77896"/>
        <dbReference type="EC" id="3.6.1.55"/>
    </reaction>
</comment>
<evidence type="ECO:0000259" key="19">
    <source>
        <dbReference type="PROSITE" id="PS51462"/>
    </source>
</evidence>
<evidence type="ECO:0000313" key="20">
    <source>
        <dbReference type="EMBL" id="OQK15249.1"/>
    </source>
</evidence>
<evidence type="ECO:0000256" key="18">
    <source>
        <dbReference type="PIRSR" id="PIRSR603561-2"/>
    </source>
</evidence>
<dbReference type="GO" id="GO:0044715">
    <property type="term" value="F:8-oxo-dGDP phosphatase activity"/>
    <property type="evidence" value="ECO:0007669"/>
    <property type="project" value="TreeGrafter"/>
</dbReference>
<keyword evidence="3" id="KW-0515">Mutator protein</keyword>
<dbReference type="GO" id="GO:0008413">
    <property type="term" value="F:8-oxo-7,8-dihydroguanosine triphosphate pyrophosphatase activity"/>
    <property type="evidence" value="ECO:0007669"/>
    <property type="project" value="InterPro"/>
</dbReference>
<dbReference type="RefSeq" id="WP_080524499.1">
    <property type="nucleotide sequence ID" value="NZ_LPUF01000005.1"/>
</dbReference>
<dbReference type="PROSITE" id="PS00893">
    <property type="entry name" value="NUDIX_BOX"/>
    <property type="match status" value="1"/>
</dbReference>
<dbReference type="InterPro" id="IPR003561">
    <property type="entry name" value="Mutator_MutT"/>
</dbReference>
<dbReference type="CDD" id="cd03425">
    <property type="entry name" value="NUDIX_MutT_NudA_like"/>
    <property type="match status" value="1"/>
</dbReference>
<evidence type="ECO:0000256" key="12">
    <source>
        <dbReference type="ARBA" id="ARBA00038905"/>
    </source>
</evidence>
<evidence type="ECO:0000256" key="3">
    <source>
        <dbReference type="ARBA" id="ARBA00022457"/>
    </source>
</evidence>
<dbReference type="AlphaFoldDB" id="A0A1V8M132"/>
<evidence type="ECO:0000313" key="21">
    <source>
        <dbReference type="Proteomes" id="UP000191980"/>
    </source>
</evidence>
<evidence type="ECO:0000256" key="17">
    <source>
        <dbReference type="PIRSR" id="PIRSR603561-1"/>
    </source>
</evidence>
<keyword evidence="8 18" id="KW-0460">Magnesium</keyword>